<keyword evidence="2" id="KW-1185">Reference proteome</keyword>
<evidence type="ECO:0000313" key="2">
    <source>
        <dbReference type="Proteomes" id="UP000247586"/>
    </source>
</evidence>
<name>A0A2U9IRQ1_9CREN</name>
<proteinExistence type="predicted"/>
<reference evidence="1 2" key="1">
    <citation type="submission" date="2018-05" db="EMBL/GenBank/DDBJ databases">
        <title>Complete Genome Sequences of Extremely Thermoacidophilic, Metal-Mobilizing Type-Strain Members of the Archaeal Family Sulfolobaceae: Acidianus brierleyi DSM-1651T, Acidianus sulfidivorans DSM-18786T, Metallosphaera hakonensis DSM-7519T, and Metallosphaera prunae DSM-10039T.</title>
        <authorList>
            <person name="Counts J.A."/>
            <person name="Kelly R.M."/>
        </authorList>
    </citation>
    <scope>NUCLEOTIDE SEQUENCE [LARGE SCALE GENOMIC DNA]</scope>
    <source>
        <strain evidence="1 2">HO1-1</strain>
    </source>
</reference>
<dbReference type="RefSeq" id="WP_110368823.1">
    <property type="nucleotide sequence ID" value="NZ_CP029287.2"/>
</dbReference>
<organism evidence="1 2">
    <name type="scientific">Metallosphaera hakonensis JCM 8857 = DSM 7519</name>
    <dbReference type="NCBI Taxonomy" id="1293036"/>
    <lineage>
        <taxon>Archaea</taxon>
        <taxon>Thermoproteota</taxon>
        <taxon>Thermoprotei</taxon>
        <taxon>Sulfolobales</taxon>
        <taxon>Sulfolobaceae</taxon>
        <taxon>Metallosphaera</taxon>
    </lineage>
</organism>
<reference evidence="2" key="2">
    <citation type="submission" date="2020-03" db="EMBL/GenBank/DDBJ databases">
        <title>Complete Genome Sequences of Extremely Thermoacidophilic, Metal-Mobilizing Type-Strain Members of the Archaeal Family Sulfolobaceae: Acidianus brierleyi DSM-1651T, Acidianus sulfidivorans DSM-18786T, Metallosphaera hakonensis DSM-7519T, and Metallosphaera prunae DSM-10039T.</title>
        <authorList>
            <person name="Counts J.A."/>
            <person name="Kelly R.M."/>
        </authorList>
    </citation>
    <scope>NUCLEOTIDE SEQUENCE [LARGE SCALE GENOMIC DNA]</scope>
    <source>
        <strain evidence="2">HO1-1</strain>
    </source>
</reference>
<evidence type="ECO:0000313" key="1">
    <source>
        <dbReference type="EMBL" id="AWR98712.1"/>
    </source>
</evidence>
<gene>
    <name evidence="1" type="ORF">DFR87_02300</name>
</gene>
<dbReference type="EMBL" id="CP029287">
    <property type="protein sequence ID" value="AWR98712.1"/>
    <property type="molecule type" value="Genomic_DNA"/>
</dbReference>
<sequence>MLEDNEVKMVRLNYETAQKIEDKLGRYGFLKGPKSYVELIFSYLEGDERLVTLSRLSKIEILS</sequence>
<dbReference type="GeneID" id="54264141"/>
<protein>
    <submittedName>
        <fullName evidence="1">Uncharacterized protein</fullName>
    </submittedName>
</protein>
<accession>A0A2U9IRQ1</accession>
<reference evidence="2" key="3">
    <citation type="submission" date="2020-03" db="EMBL/GenBank/DDBJ databases">
        <title>Sequencing and Assembly of Multiple Reported Metal-Biooxidizing Members of the Extremely Thermoacidophilic Archaeal Family Sulfolobaceae.</title>
        <authorList>
            <person name="Counts J.A."/>
            <person name="Kelly R.M."/>
        </authorList>
    </citation>
    <scope>NUCLEOTIDE SEQUENCE [LARGE SCALE GENOMIC DNA]</scope>
    <source>
        <strain evidence="2">HO1-1</strain>
    </source>
</reference>
<dbReference type="AlphaFoldDB" id="A0A2U9IRQ1"/>
<dbReference type="Proteomes" id="UP000247586">
    <property type="component" value="Chromosome"/>
</dbReference>